<dbReference type="Proteomes" id="UP001501285">
    <property type="component" value="Unassembled WGS sequence"/>
</dbReference>
<dbReference type="EMBL" id="BAAANB010000021">
    <property type="protein sequence ID" value="GAA2036309.1"/>
    <property type="molecule type" value="Genomic_DNA"/>
</dbReference>
<organism evidence="1 2">
    <name type="scientific">Terrabacter terrae</name>
    <dbReference type="NCBI Taxonomy" id="318434"/>
    <lineage>
        <taxon>Bacteria</taxon>
        <taxon>Bacillati</taxon>
        <taxon>Actinomycetota</taxon>
        <taxon>Actinomycetes</taxon>
        <taxon>Micrococcales</taxon>
        <taxon>Intrasporangiaceae</taxon>
        <taxon>Terrabacter</taxon>
    </lineage>
</organism>
<keyword evidence="2" id="KW-1185">Reference proteome</keyword>
<sequence length="329" mass="35843">MSTAALDPLAVATGRSHARAVDRKQRRALAGSVAEAQDGVISRAQLAELGISRHHVRREAERGAWRLHGRRTVAVHTGALSAPALRWRAVWEIGARIAAIDGVTALQHAGLLGFEDSAVHVSAVHNHNTEPVPGARVHKVIRRVGGEVLPAGLPRTRPEVAAVRAAHWAVSDRQAALVLLMVVQQRLTTPARLAGAQRAVRGRTRRAFIRAVVRDIAFGVQSLGELDFAEECRRRGLPEPTRQAVRQASGGRIYLDVAWEDHGLVVEIDGVHHRLGLNVTFDNLRQNDVTLDGERVLRIDVIGFRLESDRFMVQVARGLRCCSSATSAA</sequence>
<comment type="caution">
    <text evidence="1">The sequence shown here is derived from an EMBL/GenBank/DDBJ whole genome shotgun (WGS) entry which is preliminary data.</text>
</comment>
<gene>
    <name evidence="1" type="ORF">GCM10009740_29420</name>
</gene>
<evidence type="ECO:0008006" key="3">
    <source>
        <dbReference type="Google" id="ProtNLM"/>
    </source>
</evidence>
<protein>
    <recommendedName>
        <fullName evidence="3">DUF559 domain-containing protein</fullName>
    </recommendedName>
</protein>
<evidence type="ECO:0000313" key="2">
    <source>
        <dbReference type="Proteomes" id="UP001501285"/>
    </source>
</evidence>
<accession>A0ABN2UFV2</accession>
<proteinExistence type="predicted"/>
<evidence type="ECO:0000313" key="1">
    <source>
        <dbReference type="EMBL" id="GAA2036309.1"/>
    </source>
</evidence>
<reference evidence="1 2" key="1">
    <citation type="journal article" date="2019" name="Int. J. Syst. Evol. Microbiol.">
        <title>The Global Catalogue of Microorganisms (GCM) 10K type strain sequencing project: providing services to taxonomists for standard genome sequencing and annotation.</title>
        <authorList>
            <consortium name="The Broad Institute Genomics Platform"/>
            <consortium name="The Broad Institute Genome Sequencing Center for Infectious Disease"/>
            <person name="Wu L."/>
            <person name="Ma J."/>
        </authorList>
    </citation>
    <scope>NUCLEOTIDE SEQUENCE [LARGE SCALE GENOMIC DNA]</scope>
    <source>
        <strain evidence="1 2">JCM 14283</strain>
    </source>
</reference>
<name>A0ABN2UFV2_9MICO</name>